<feature type="domain" description="HAMP" evidence="4">
    <location>
        <begin position="236"/>
        <end position="288"/>
    </location>
</feature>
<dbReference type="InterPro" id="IPR003660">
    <property type="entry name" value="HAMP_dom"/>
</dbReference>
<dbReference type="GO" id="GO:0007165">
    <property type="term" value="P:signal transduction"/>
    <property type="evidence" value="ECO:0007669"/>
    <property type="project" value="InterPro"/>
</dbReference>
<dbReference type="Gene3D" id="6.10.340.10">
    <property type="match status" value="1"/>
</dbReference>
<feature type="transmembrane region" description="Helical" evidence="2">
    <location>
        <begin position="212"/>
        <end position="234"/>
    </location>
</feature>
<feature type="domain" description="GGDEF" evidence="5">
    <location>
        <begin position="324"/>
        <end position="457"/>
    </location>
</feature>
<evidence type="ECO:0000259" key="4">
    <source>
        <dbReference type="PROSITE" id="PS50885"/>
    </source>
</evidence>
<dbReference type="PROSITE" id="PS50885">
    <property type="entry name" value="HAMP"/>
    <property type="match status" value="1"/>
</dbReference>
<keyword evidence="2" id="KW-0472">Membrane</keyword>
<dbReference type="Pfam" id="PF00563">
    <property type="entry name" value="EAL"/>
    <property type="match status" value="1"/>
</dbReference>
<dbReference type="NCBIfam" id="TIGR00254">
    <property type="entry name" value="GGDEF"/>
    <property type="match status" value="1"/>
</dbReference>
<gene>
    <name evidence="6" type="ORF">DIZ78_06020</name>
</gene>
<name>A0A370DSA9_9GAMM</name>
<evidence type="ECO:0000259" key="3">
    <source>
        <dbReference type="PROSITE" id="PS50883"/>
    </source>
</evidence>
<dbReference type="InterPro" id="IPR000160">
    <property type="entry name" value="GGDEF_dom"/>
</dbReference>
<evidence type="ECO:0000256" key="1">
    <source>
        <dbReference type="ARBA" id="ARBA00001946"/>
    </source>
</evidence>
<reference evidence="6 7" key="1">
    <citation type="journal article" date="2018" name="ISME J.">
        <title>Endosymbiont genomes yield clues of tubeworm success.</title>
        <authorList>
            <person name="Li Y."/>
            <person name="Liles M.R."/>
            <person name="Halanych K.M."/>
        </authorList>
    </citation>
    <scope>NUCLEOTIDE SEQUENCE [LARGE SCALE GENOMIC DNA]</scope>
    <source>
        <strain evidence="6">A1462</strain>
    </source>
</reference>
<dbReference type="SMART" id="SM00052">
    <property type="entry name" value="EAL"/>
    <property type="match status" value="1"/>
</dbReference>
<evidence type="ECO:0000259" key="5">
    <source>
        <dbReference type="PROSITE" id="PS50887"/>
    </source>
</evidence>
<dbReference type="SUPFAM" id="SSF55073">
    <property type="entry name" value="Nucleotide cyclase"/>
    <property type="match status" value="1"/>
</dbReference>
<keyword evidence="2" id="KW-1133">Transmembrane helix</keyword>
<protein>
    <submittedName>
        <fullName evidence="6">GGDEF domain-containing protein</fullName>
    </submittedName>
</protein>
<dbReference type="GO" id="GO:0003824">
    <property type="term" value="F:catalytic activity"/>
    <property type="evidence" value="ECO:0007669"/>
    <property type="project" value="UniProtKB-ARBA"/>
</dbReference>
<dbReference type="Pfam" id="PF00672">
    <property type="entry name" value="HAMP"/>
    <property type="match status" value="1"/>
</dbReference>
<dbReference type="AlphaFoldDB" id="A0A370DSA9"/>
<dbReference type="InterPro" id="IPR001633">
    <property type="entry name" value="EAL_dom"/>
</dbReference>
<dbReference type="Proteomes" id="UP000254771">
    <property type="component" value="Unassembled WGS sequence"/>
</dbReference>
<dbReference type="CDD" id="cd01948">
    <property type="entry name" value="EAL"/>
    <property type="match status" value="1"/>
</dbReference>
<dbReference type="Gene3D" id="3.20.20.450">
    <property type="entry name" value="EAL domain"/>
    <property type="match status" value="1"/>
</dbReference>
<accession>A0A370DSA9</accession>
<dbReference type="InterPro" id="IPR052155">
    <property type="entry name" value="Biofilm_reg_signaling"/>
</dbReference>
<comment type="cofactor">
    <cofactor evidence="1">
        <name>Mg(2+)</name>
        <dbReference type="ChEBI" id="CHEBI:18420"/>
    </cofactor>
</comment>
<dbReference type="PROSITE" id="PS50883">
    <property type="entry name" value="EAL"/>
    <property type="match status" value="1"/>
</dbReference>
<keyword evidence="7" id="KW-1185">Reference proteome</keyword>
<dbReference type="PANTHER" id="PTHR44757:SF2">
    <property type="entry name" value="BIOFILM ARCHITECTURE MAINTENANCE PROTEIN MBAA"/>
    <property type="match status" value="1"/>
</dbReference>
<dbReference type="Gene3D" id="3.30.70.270">
    <property type="match status" value="1"/>
</dbReference>
<dbReference type="EMBL" id="QFXE01000007">
    <property type="protein sequence ID" value="RDH87046.1"/>
    <property type="molecule type" value="Genomic_DNA"/>
</dbReference>
<dbReference type="Pfam" id="PF00990">
    <property type="entry name" value="GGDEF"/>
    <property type="match status" value="1"/>
</dbReference>
<dbReference type="GO" id="GO:0016020">
    <property type="term" value="C:membrane"/>
    <property type="evidence" value="ECO:0007669"/>
    <property type="project" value="InterPro"/>
</dbReference>
<sequence>MRNDCMQRLLNWWKCVQTWMERWFPAMRLMREQMLPHNQAVLSELDTIHAEVREALEPEEQLEAINAISSLRHAWNNMVSELRLLVANRFGVFSSEASAGMRSRMVNIGYYSEEVPGYLQTLRTMVDSNRLGFIGPEALDVLDRHHRDWINASKQLITLLDNPGWRVDLVILTESIDPLLEKMRQRLSALDLELDKQSAQDITQLTKTARTLSFSILGIAFFGILLITFAYIFLNRTLLRPIAETAMALKQEAQGVLDITPPPASLQETANLVEAFNEMRKQVHMRQQHLDHMAHHDALTRLPNRVLFRDRLEHALKIAAREGRLIGLMFLDLDRFKQVNDSLGHLVGDELLKIVAERLRALTRESDTVARLSGDEFAVLVEGINERDDMIPLAEKMLEALEQPIEIAEHELRITVSVGIAMAPLDDVVADNLIRDADTAMYSAKQQGRAAYRFFTDEMTHVVAESLQLENEIRSAVENGEFLFHFQPVVSLRNGELYCCEALMRWQHSEKGLLAPEVFLDVLDDTGLITSIIDTLLDQASNHREKLSKKLGREIAVSVNLSARLMNDPAFCRGLLKRLVAREFPLGSLVLEITEDTLTRELAEANEFLQQVKNLGAKIALDDFGVGQASLSHLRQFPFDLVKIDRDFISNVHSDANDANLVRAIIQLAHAFGMQVVAEGVETEQQLAFVRAQGCDYIQGYLVGVPADSGQVVACLSAGQNGSLLAT</sequence>
<keyword evidence="2" id="KW-0812">Transmembrane</keyword>
<organism evidence="6 7">
    <name type="scientific">endosymbiont of Escarpia spicata</name>
    <dbReference type="NCBI Taxonomy" id="2200908"/>
    <lineage>
        <taxon>Bacteria</taxon>
        <taxon>Pseudomonadati</taxon>
        <taxon>Pseudomonadota</taxon>
        <taxon>Gammaproteobacteria</taxon>
        <taxon>sulfur-oxidizing symbionts</taxon>
    </lineage>
</organism>
<evidence type="ECO:0000256" key="2">
    <source>
        <dbReference type="SAM" id="Phobius"/>
    </source>
</evidence>
<dbReference type="PROSITE" id="PS50887">
    <property type="entry name" value="GGDEF"/>
    <property type="match status" value="1"/>
</dbReference>
<dbReference type="CDD" id="cd01949">
    <property type="entry name" value="GGDEF"/>
    <property type="match status" value="1"/>
</dbReference>
<dbReference type="SMART" id="SM00267">
    <property type="entry name" value="GGDEF"/>
    <property type="match status" value="1"/>
</dbReference>
<feature type="domain" description="EAL" evidence="3">
    <location>
        <begin position="466"/>
        <end position="720"/>
    </location>
</feature>
<evidence type="ECO:0000313" key="7">
    <source>
        <dbReference type="Proteomes" id="UP000254771"/>
    </source>
</evidence>
<comment type="caution">
    <text evidence="6">The sequence shown here is derived from an EMBL/GenBank/DDBJ whole genome shotgun (WGS) entry which is preliminary data.</text>
</comment>
<dbReference type="PANTHER" id="PTHR44757">
    <property type="entry name" value="DIGUANYLATE CYCLASE DGCP"/>
    <property type="match status" value="1"/>
</dbReference>
<dbReference type="InterPro" id="IPR029787">
    <property type="entry name" value="Nucleotide_cyclase"/>
</dbReference>
<dbReference type="InterPro" id="IPR035919">
    <property type="entry name" value="EAL_sf"/>
</dbReference>
<proteinExistence type="predicted"/>
<dbReference type="InterPro" id="IPR043128">
    <property type="entry name" value="Rev_trsase/Diguanyl_cyclase"/>
</dbReference>
<dbReference type="SMART" id="SM00304">
    <property type="entry name" value="HAMP"/>
    <property type="match status" value="1"/>
</dbReference>
<dbReference type="SUPFAM" id="SSF141868">
    <property type="entry name" value="EAL domain-like"/>
    <property type="match status" value="1"/>
</dbReference>
<evidence type="ECO:0000313" key="6">
    <source>
        <dbReference type="EMBL" id="RDH87046.1"/>
    </source>
</evidence>
<dbReference type="FunFam" id="3.30.70.270:FF:000001">
    <property type="entry name" value="Diguanylate cyclase domain protein"/>
    <property type="match status" value="1"/>
</dbReference>